<keyword evidence="1" id="KW-0597">Phosphoprotein</keyword>
<keyword evidence="3" id="KW-0403">Intermediate filament</keyword>
<protein>
    <submittedName>
        <fullName evidence="8">Keratin, type I cytoskeletal 18</fullName>
    </submittedName>
</protein>
<evidence type="ECO:0000259" key="7">
    <source>
        <dbReference type="PROSITE" id="PS51842"/>
    </source>
</evidence>
<evidence type="ECO:0000256" key="3">
    <source>
        <dbReference type="ARBA" id="ARBA00022754"/>
    </source>
</evidence>
<dbReference type="GO" id="GO:0045095">
    <property type="term" value="C:keratin filament"/>
    <property type="evidence" value="ECO:0007669"/>
    <property type="project" value="TreeGrafter"/>
</dbReference>
<evidence type="ECO:0000256" key="5">
    <source>
        <dbReference type="SAM" id="Coils"/>
    </source>
</evidence>
<evidence type="ECO:0000256" key="6">
    <source>
        <dbReference type="SAM" id="MobiDB-lite"/>
    </source>
</evidence>
<evidence type="ECO:0000313" key="8">
    <source>
        <dbReference type="EMBL" id="ELK08662.1"/>
    </source>
</evidence>
<dbReference type="STRING" id="9402.L5KBC6"/>
<dbReference type="GO" id="GO:0045104">
    <property type="term" value="P:intermediate filament cytoskeleton organization"/>
    <property type="evidence" value="ECO:0007669"/>
    <property type="project" value="TreeGrafter"/>
</dbReference>
<feature type="region of interest" description="Disordered" evidence="6">
    <location>
        <begin position="99"/>
        <end position="124"/>
    </location>
</feature>
<evidence type="ECO:0000256" key="4">
    <source>
        <dbReference type="ARBA" id="ARBA00023054"/>
    </source>
</evidence>
<reference evidence="9" key="1">
    <citation type="journal article" date="2013" name="Science">
        <title>Comparative analysis of bat genomes provides insight into the evolution of flight and immunity.</title>
        <authorList>
            <person name="Zhang G."/>
            <person name="Cowled C."/>
            <person name="Shi Z."/>
            <person name="Huang Z."/>
            <person name="Bishop-Lilly K.A."/>
            <person name="Fang X."/>
            <person name="Wynne J.W."/>
            <person name="Xiong Z."/>
            <person name="Baker M.L."/>
            <person name="Zhao W."/>
            <person name="Tachedjian M."/>
            <person name="Zhu Y."/>
            <person name="Zhou P."/>
            <person name="Jiang X."/>
            <person name="Ng J."/>
            <person name="Yang L."/>
            <person name="Wu L."/>
            <person name="Xiao J."/>
            <person name="Feng Y."/>
            <person name="Chen Y."/>
            <person name="Sun X."/>
            <person name="Zhang Y."/>
            <person name="Marsh G.A."/>
            <person name="Crameri G."/>
            <person name="Broder C.C."/>
            <person name="Frey K.G."/>
            <person name="Wang L.F."/>
            <person name="Wang J."/>
        </authorList>
    </citation>
    <scope>NUCLEOTIDE SEQUENCE [LARGE SCALE GENOMIC DNA]</scope>
</reference>
<dbReference type="Pfam" id="PF00038">
    <property type="entry name" value="Filament"/>
    <property type="match status" value="1"/>
</dbReference>
<dbReference type="Gene3D" id="1.20.5.1160">
    <property type="entry name" value="Vasodilator-stimulated phosphoprotein"/>
    <property type="match status" value="1"/>
</dbReference>
<evidence type="ECO:0000256" key="1">
    <source>
        <dbReference type="ARBA" id="ARBA00022553"/>
    </source>
</evidence>
<dbReference type="EMBL" id="KB030886">
    <property type="protein sequence ID" value="ELK08662.1"/>
    <property type="molecule type" value="Genomic_DNA"/>
</dbReference>
<dbReference type="AlphaFoldDB" id="L5KBC6"/>
<dbReference type="InParanoid" id="L5KBC6"/>
<name>L5KBC6_PTEAL</name>
<dbReference type="PRINTS" id="PR01248">
    <property type="entry name" value="TYPE1KERATIN"/>
</dbReference>
<dbReference type="InterPro" id="IPR002957">
    <property type="entry name" value="Keratin_I"/>
</dbReference>
<accession>L5KBC6</accession>
<sequence>MDNAHIILQIAADDFSVKYETELTICQSVENDINGLQKVIDDSNITGLQLETEIEALKEELLFTKKNHKEEVNGLQNQIANSGLTMELDLNLWTSATSWQKSGPSRQAGLEEQRRARQVLIPTD</sequence>
<dbReference type="PANTHER" id="PTHR23239">
    <property type="entry name" value="INTERMEDIATE FILAMENT"/>
    <property type="match status" value="1"/>
</dbReference>
<proteinExistence type="predicted"/>
<dbReference type="PANTHER" id="PTHR23239:SF349">
    <property type="entry name" value="KERATIN, TYPE I CYTOSKELETAL 18"/>
    <property type="match status" value="1"/>
</dbReference>
<dbReference type="GO" id="GO:0005198">
    <property type="term" value="F:structural molecule activity"/>
    <property type="evidence" value="ECO:0007669"/>
    <property type="project" value="InterPro"/>
</dbReference>
<feature type="coiled-coil region" evidence="5">
    <location>
        <begin position="40"/>
        <end position="78"/>
    </location>
</feature>
<keyword evidence="2" id="KW-0416">Keratin</keyword>
<gene>
    <name evidence="8" type="ORF">PAL_GLEAN10021498</name>
</gene>
<evidence type="ECO:0000313" key="9">
    <source>
        <dbReference type="Proteomes" id="UP000010552"/>
    </source>
</evidence>
<keyword evidence="9" id="KW-1185">Reference proteome</keyword>
<dbReference type="InterPro" id="IPR039008">
    <property type="entry name" value="IF_rod_dom"/>
</dbReference>
<organism evidence="8 9">
    <name type="scientific">Pteropus alecto</name>
    <name type="common">Black flying fox</name>
    <dbReference type="NCBI Taxonomy" id="9402"/>
    <lineage>
        <taxon>Eukaryota</taxon>
        <taxon>Metazoa</taxon>
        <taxon>Chordata</taxon>
        <taxon>Craniata</taxon>
        <taxon>Vertebrata</taxon>
        <taxon>Euteleostomi</taxon>
        <taxon>Mammalia</taxon>
        <taxon>Eutheria</taxon>
        <taxon>Laurasiatheria</taxon>
        <taxon>Chiroptera</taxon>
        <taxon>Yinpterochiroptera</taxon>
        <taxon>Pteropodoidea</taxon>
        <taxon>Pteropodidae</taxon>
        <taxon>Pteropodinae</taxon>
        <taxon>Pteropus</taxon>
    </lineage>
</organism>
<feature type="domain" description="IF rod" evidence="7">
    <location>
        <begin position="1"/>
        <end position="124"/>
    </location>
</feature>
<evidence type="ECO:0000256" key="2">
    <source>
        <dbReference type="ARBA" id="ARBA00022744"/>
    </source>
</evidence>
<keyword evidence="4 5" id="KW-0175">Coiled coil</keyword>
<dbReference type="PROSITE" id="PS51842">
    <property type="entry name" value="IF_ROD_2"/>
    <property type="match status" value="1"/>
</dbReference>
<dbReference type="Proteomes" id="UP000010552">
    <property type="component" value="Unassembled WGS sequence"/>
</dbReference>